<dbReference type="Gene3D" id="1.10.510.10">
    <property type="entry name" value="Transferase(Phosphotransferase) domain 1"/>
    <property type="match status" value="1"/>
</dbReference>
<evidence type="ECO:0000256" key="1">
    <source>
        <dbReference type="ARBA" id="ARBA00004496"/>
    </source>
</evidence>
<evidence type="ECO:0000313" key="17">
    <source>
        <dbReference type="Proteomes" id="UP001306508"/>
    </source>
</evidence>
<dbReference type="InterPro" id="IPR051931">
    <property type="entry name" value="PAK3-like"/>
</dbReference>
<evidence type="ECO:0000256" key="6">
    <source>
        <dbReference type="ARBA" id="ARBA00022679"/>
    </source>
</evidence>
<dbReference type="GO" id="GO:0005524">
    <property type="term" value="F:ATP binding"/>
    <property type="evidence" value="ECO:0007669"/>
    <property type="project" value="UniProtKB-UniRule"/>
</dbReference>
<keyword evidence="8" id="KW-0418">Kinase</keyword>
<comment type="caution">
    <text evidence="16">The sequence shown here is derived from an EMBL/GenBank/DDBJ whole genome shotgun (WGS) entry which is preliminary data.</text>
</comment>
<dbReference type="InterPro" id="IPR000719">
    <property type="entry name" value="Prot_kinase_dom"/>
</dbReference>
<feature type="domain" description="Protein kinase" evidence="14">
    <location>
        <begin position="515"/>
        <end position="766"/>
    </location>
</feature>
<comment type="subcellular location">
    <subcellularLocation>
        <location evidence="1">Cytoplasm</location>
    </subcellularLocation>
</comment>
<evidence type="ECO:0000256" key="10">
    <source>
        <dbReference type="ARBA" id="ARBA00047899"/>
    </source>
</evidence>
<dbReference type="CDD" id="cd01093">
    <property type="entry name" value="CRIB_PAK_like"/>
    <property type="match status" value="1"/>
</dbReference>
<evidence type="ECO:0000256" key="13">
    <source>
        <dbReference type="SAM" id="MobiDB-lite"/>
    </source>
</evidence>
<name>A0AAN7ZR76_9SACH</name>
<evidence type="ECO:0000256" key="5">
    <source>
        <dbReference type="ARBA" id="ARBA00022527"/>
    </source>
</evidence>
<organism evidence="16 17">
    <name type="scientific">Arxiozyma heterogenica</name>
    <dbReference type="NCBI Taxonomy" id="278026"/>
    <lineage>
        <taxon>Eukaryota</taxon>
        <taxon>Fungi</taxon>
        <taxon>Dikarya</taxon>
        <taxon>Ascomycota</taxon>
        <taxon>Saccharomycotina</taxon>
        <taxon>Saccharomycetes</taxon>
        <taxon>Saccharomycetales</taxon>
        <taxon>Saccharomycetaceae</taxon>
        <taxon>Arxiozyma</taxon>
    </lineage>
</organism>
<dbReference type="PROSITE" id="PS00107">
    <property type="entry name" value="PROTEIN_KINASE_ATP"/>
    <property type="match status" value="1"/>
</dbReference>
<keyword evidence="17" id="KW-1185">Reference proteome</keyword>
<keyword evidence="7 12" id="KW-0547">Nucleotide-binding</keyword>
<reference evidence="17" key="1">
    <citation type="submission" date="2023-07" db="EMBL/GenBank/DDBJ databases">
        <title>A draft genome of Kazachstania heterogenica Y-27499.</title>
        <authorList>
            <person name="Donic C."/>
            <person name="Kralova J.S."/>
            <person name="Fidel L."/>
            <person name="Ben-Dor S."/>
            <person name="Jung S."/>
        </authorList>
    </citation>
    <scope>NUCLEOTIDE SEQUENCE [LARGE SCALE GENOMIC DNA]</scope>
    <source>
        <strain evidence="17">Y27499</strain>
    </source>
</reference>
<keyword evidence="4" id="KW-0963">Cytoplasm</keyword>
<evidence type="ECO:0000256" key="3">
    <source>
        <dbReference type="ARBA" id="ARBA00012513"/>
    </source>
</evidence>
<comment type="catalytic activity">
    <reaction evidence="11">
        <text>L-seryl-[protein] + ATP = O-phospho-L-seryl-[protein] + ADP + H(+)</text>
        <dbReference type="Rhea" id="RHEA:17989"/>
        <dbReference type="Rhea" id="RHEA-COMP:9863"/>
        <dbReference type="Rhea" id="RHEA-COMP:11604"/>
        <dbReference type="ChEBI" id="CHEBI:15378"/>
        <dbReference type="ChEBI" id="CHEBI:29999"/>
        <dbReference type="ChEBI" id="CHEBI:30616"/>
        <dbReference type="ChEBI" id="CHEBI:83421"/>
        <dbReference type="ChEBI" id="CHEBI:456216"/>
        <dbReference type="EC" id="2.7.11.1"/>
    </reaction>
</comment>
<feature type="region of interest" description="Disordered" evidence="13">
    <location>
        <begin position="92"/>
        <end position="111"/>
    </location>
</feature>
<dbReference type="Pfam" id="PF00069">
    <property type="entry name" value="Pkinase"/>
    <property type="match status" value="1"/>
</dbReference>
<dbReference type="AlphaFoldDB" id="A0AAN7ZR76"/>
<proteinExistence type="inferred from homology"/>
<keyword evidence="5" id="KW-0723">Serine/threonine-protein kinase</keyword>
<dbReference type="FunFam" id="3.30.200.20:FF:000705">
    <property type="entry name" value="Non-specific serine/threonine protein kinase"/>
    <property type="match status" value="1"/>
</dbReference>
<feature type="region of interest" description="Disordered" evidence="13">
    <location>
        <begin position="457"/>
        <end position="479"/>
    </location>
</feature>
<dbReference type="PROSITE" id="PS00108">
    <property type="entry name" value="PROTEIN_KINASE_ST"/>
    <property type="match status" value="1"/>
</dbReference>
<dbReference type="CDD" id="cd06614">
    <property type="entry name" value="STKc_PAK"/>
    <property type="match status" value="1"/>
</dbReference>
<dbReference type="Proteomes" id="UP001306508">
    <property type="component" value="Unassembled WGS sequence"/>
</dbReference>
<dbReference type="InterPro" id="IPR008271">
    <property type="entry name" value="Ser/Thr_kinase_AS"/>
</dbReference>
<dbReference type="InterPro" id="IPR011009">
    <property type="entry name" value="Kinase-like_dom_sf"/>
</dbReference>
<evidence type="ECO:0000256" key="9">
    <source>
        <dbReference type="ARBA" id="ARBA00022840"/>
    </source>
</evidence>
<dbReference type="GO" id="GO:0004674">
    <property type="term" value="F:protein serine/threonine kinase activity"/>
    <property type="evidence" value="ECO:0007669"/>
    <property type="project" value="UniProtKB-KW"/>
</dbReference>
<keyword evidence="9 12" id="KW-0067">ATP-binding</keyword>
<keyword evidence="6" id="KW-0808">Transferase</keyword>
<comment type="catalytic activity">
    <reaction evidence="10">
        <text>L-threonyl-[protein] + ATP = O-phospho-L-threonyl-[protein] + ADP + H(+)</text>
        <dbReference type="Rhea" id="RHEA:46608"/>
        <dbReference type="Rhea" id="RHEA-COMP:11060"/>
        <dbReference type="Rhea" id="RHEA-COMP:11605"/>
        <dbReference type="ChEBI" id="CHEBI:15378"/>
        <dbReference type="ChEBI" id="CHEBI:30013"/>
        <dbReference type="ChEBI" id="CHEBI:30616"/>
        <dbReference type="ChEBI" id="CHEBI:61977"/>
        <dbReference type="ChEBI" id="CHEBI:456216"/>
        <dbReference type="EC" id="2.7.11.1"/>
    </reaction>
</comment>
<dbReference type="InterPro" id="IPR000095">
    <property type="entry name" value="CRIB_dom"/>
</dbReference>
<dbReference type="InterPro" id="IPR033923">
    <property type="entry name" value="PAK_BD"/>
</dbReference>
<sequence>MNTENNLNYQNSWIEQARINHLNEIETDRFMVEVPEKTPIYTTIKHSYSSKSLQNSPKYNDLNQVSLDDPVHFTRISSSSLLSDFSSSESAADSIKDSDHKSDESRSISNGSGLQAPFRFNSIFTQSSVAARDTEIFDHATISEDNTNSTIRMSRSEQGNVTTTTITPDTSSSLFVSTETPNKGQFFNKNINVGSTDTSYLYKPSINGIRTIPKTAIETSPVLTHANAFPKTYTPNVTSKAALTNRITPQKTYEMSTPSRKNHSRKKSTNIVKDVFSSFIQGIRKSPETLSLRKSLDISSPYNMKHIHHVGFDHITGEYTGLPAEWQQLLTSNGITVKEQERDMSTLVDIVKFYQDVTKQNGDDKVIEMFQPYNMDILSIEESSSLKESNHSLKVNLARTHRKAPGIPTMNKNENITTGVEHEISGTESILLPDLPPTDMEMPLETQTKMNINKPNQETQQEINVPKSQQSFNDKSNKPQSVLLRLPTQSDIEKKTKFLNKLSSICNKNDPRKYYVNLSKIGQGASGGVYIAHPINTNHCVAIKEMNLEKQPKKELIINEILTMKEYRHKNIVNFVDTYIVDKNLWIIMEYMEGGSLTDIIQYCILSEGQMGAVCRETLKGLQFLHSQGVLHRDIKSDNILLSMDGDIKLTDFGFCAQINDIHMKRTTMVGTPYWMAPEIVSRKEYGPKVDIWSLGIMIIEMIEGEPPYLNETPLRALYLIATNGTPKLKEPEKLSDIFYKFLSRCLVVETQYRASAKDLLNDDFIIKIADDKRSLSSLVKLAHSYKMKENASN</sequence>
<evidence type="ECO:0000256" key="7">
    <source>
        <dbReference type="ARBA" id="ARBA00022741"/>
    </source>
</evidence>
<evidence type="ECO:0000313" key="16">
    <source>
        <dbReference type="EMBL" id="KAK5773549.1"/>
    </source>
</evidence>
<dbReference type="PANTHER" id="PTHR45832:SF22">
    <property type="entry name" value="SERINE_THREONINE-PROTEIN KINASE SAMKA-RELATED"/>
    <property type="match status" value="1"/>
</dbReference>
<dbReference type="PROSITE" id="PS50108">
    <property type="entry name" value="CRIB"/>
    <property type="match status" value="1"/>
</dbReference>
<dbReference type="SMART" id="SM00220">
    <property type="entry name" value="S_TKc"/>
    <property type="match status" value="1"/>
</dbReference>
<dbReference type="InterPro" id="IPR036936">
    <property type="entry name" value="CRIB_dom_sf"/>
</dbReference>
<dbReference type="SUPFAM" id="SSF56112">
    <property type="entry name" value="Protein kinase-like (PK-like)"/>
    <property type="match status" value="1"/>
</dbReference>
<dbReference type="Pfam" id="PF00786">
    <property type="entry name" value="PBD"/>
    <property type="match status" value="1"/>
</dbReference>
<gene>
    <name evidence="16" type="ORF">RI543_005178</name>
</gene>
<feature type="domain" description="CRIB" evidence="15">
    <location>
        <begin position="298"/>
        <end position="311"/>
    </location>
</feature>
<evidence type="ECO:0000256" key="8">
    <source>
        <dbReference type="ARBA" id="ARBA00022777"/>
    </source>
</evidence>
<dbReference type="PROSITE" id="PS50011">
    <property type="entry name" value="PROTEIN_KINASE_DOM"/>
    <property type="match status" value="1"/>
</dbReference>
<evidence type="ECO:0000256" key="12">
    <source>
        <dbReference type="PROSITE-ProRule" id="PRU10141"/>
    </source>
</evidence>
<comment type="similarity">
    <text evidence="2">Belongs to the protein kinase superfamily. STE Ser/Thr protein kinase family. STE20 subfamily.</text>
</comment>
<dbReference type="Gene3D" id="3.30.200.20">
    <property type="entry name" value="Phosphorylase Kinase, domain 1"/>
    <property type="match status" value="1"/>
</dbReference>
<feature type="binding site" evidence="12">
    <location>
        <position position="544"/>
    </location>
    <ligand>
        <name>ATP</name>
        <dbReference type="ChEBI" id="CHEBI:30616"/>
    </ligand>
</feature>
<evidence type="ECO:0000259" key="15">
    <source>
        <dbReference type="PROSITE" id="PS50108"/>
    </source>
</evidence>
<evidence type="ECO:0000256" key="2">
    <source>
        <dbReference type="ARBA" id="ARBA00008874"/>
    </source>
</evidence>
<feature type="compositionally biased region" description="Basic and acidic residues" evidence="13">
    <location>
        <begin position="94"/>
        <end position="106"/>
    </location>
</feature>
<dbReference type="PANTHER" id="PTHR45832">
    <property type="entry name" value="SERINE/THREONINE-PROTEIN KINASE SAMKA-RELATED-RELATED"/>
    <property type="match status" value="1"/>
</dbReference>
<evidence type="ECO:0000259" key="14">
    <source>
        <dbReference type="PROSITE" id="PS50011"/>
    </source>
</evidence>
<protein>
    <recommendedName>
        <fullName evidence="3">non-specific serine/threonine protein kinase</fullName>
        <ecNumber evidence="3">2.7.11.1</ecNumber>
    </recommendedName>
</protein>
<dbReference type="EMBL" id="JAWIZZ010000074">
    <property type="protein sequence ID" value="KAK5773549.1"/>
    <property type="molecule type" value="Genomic_DNA"/>
</dbReference>
<dbReference type="EC" id="2.7.11.1" evidence="3"/>
<evidence type="ECO:0000256" key="4">
    <source>
        <dbReference type="ARBA" id="ARBA00022490"/>
    </source>
</evidence>
<dbReference type="SMART" id="SM00285">
    <property type="entry name" value="PBD"/>
    <property type="match status" value="1"/>
</dbReference>
<dbReference type="Gene3D" id="3.90.810.10">
    <property type="entry name" value="CRIB domain"/>
    <property type="match status" value="1"/>
</dbReference>
<dbReference type="InterPro" id="IPR017441">
    <property type="entry name" value="Protein_kinase_ATP_BS"/>
</dbReference>
<dbReference type="FunFam" id="1.10.510.10:FF:000011">
    <property type="entry name" value="Non-specific serine/threonine protein kinase"/>
    <property type="match status" value="1"/>
</dbReference>
<accession>A0AAN7ZR76</accession>
<dbReference type="GO" id="GO:0005737">
    <property type="term" value="C:cytoplasm"/>
    <property type="evidence" value="ECO:0007669"/>
    <property type="project" value="UniProtKB-SubCell"/>
</dbReference>
<evidence type="ECO:0000256" key="11">
    <source>
        <dbReference type="ARBA" id="ARBA00048679"/>
    </source>
</evidence>